<evidence type="ECO:0008006" key="4">
    <source>
        <dbReference type="Google" id="ProtNLM"/>
    </source>
</evidence>
<keyword evidence="1" id="KW-0472">Membrane</keyword>
<sequence length="331" mass="36107">MVPPDQVTLDMLLRDITPGFLEGIASLVIDSILYGIYIILFTVSLYSISRRFAKQRITTLITLSATLAMFGSSTYMWATRAVVCASYYDFQVIRNDTGVWVLPSELSTARADDVRGGMFTFSFIIGDGVLAWRTSVLLSRNRPVTFICAVMWLAMFCSALSAVVLAAKFKLGRDDLTGKLIDGSWCISLALNILCTTLLGRIAWSHSRATKTLTEHGGPTSASRTLGVLVIAGLLYVFLSLPRIIVVVLDYISPDARIAPALEFAAMIGNEVPNQLVGLFPTAVTALLFWESTVFEPRVPSMQSAGTVSIRFATTRGDGRMRDASFDTAEA</sequence>
<feature type="transmembrane region" description="Helical" evidence="1">
    <location>
        <begin position="225"/>
        <end position="252"/>
    </location>
</feature>
<organism evidence="2 3">
    <name type="scientific">Exidia glandulosa HHB12029</name>
    <dbReference type="NCBI Taxonomy" id="1314781"/>
    <lineage>
        <taxon>Eukaryota</taxon>
        <taxon>Fungi</taxon>
        <taxon>Dikarya</taxon>
        <taxon>Basidiomycota</taxon>
        <taxon>Agaricomycotina</taxon>
        <taxon>Agaricomycetes</taxon>
        <taxon>Auriculariales</taxon>
        <taxon>Exidiaceae</taxon>
        <taxon>Exidia</taxon>
    </lineage>
</organism>
<accession>A0A165CBH8</accession>
<keyword evidence="3" id="KW-1185">Reference proteome</keyword>
<evidence type="ECO:0000313" key="2">
    <source>
        <dbReference type="EMBL" id="KZV82167.1"/>
    </source>
</evidence>
<feature type="transmembrane region" description="Helical" evidence="1">
    <location>
        <begin position="144"/>
        <end position="167"/>
    </location>
</feature>
<dbReference type="EMBL" id="KV426342">
    <property type="protein sequence ID" value="KZV82167.1"/>
    <property type="molecule type" value="Genomic_DNA"/>
</dbReference>
<protein>
    <recommendedName>
        <fullName evidence="4">Family A G protein-coupled receptor-like protein</fullName>
    </recommendedName>
</protein>
<reference evidence="2 3" key="1">
    <citation type="journal article" date="2016" name="Mol. Biol. Evol.">
        <title>Comparative Genomics of Early-Diverging Mushroom-Forming Fungi Provides Insights into the Origins of Lignocellulose Decay Capabilities.</title>
        <authorList>
            <person name="Nagy L.G."/>
            <person name="Riley R."/>
            <person name="Tritt A."/>
            <person name="Adam C."/>
            <person name="Daum C."/>
            <person name="Floudas D."/>
            <person name="Sun H."/>
            <person name="Yadav J.S."/>
            <person name="Pangilinan J."/>
            <person name="Larsson K.H."/>
            <person name="Matsuura K."/>
            <person name="Barry K."/>
            <person name="Labutti K."/>
            <person name="Kuo R."/>
            <person name="Ohm R.A."/>
            <person name="Bhattacharya S.S."/>
            <person name="Shirouzu T."/>
            <person name="Yoshinaga Y."/>
            <person name="Martin F.M."/>
            <person name="Grigoriev I.V."/>
            <person name="Hibbett D.S."/>
        </authorList>
    </citation>
    <scope>NUCLEOTIDE SEQUENCE [LARGE SCALE GENOMIC DNA]</scope>
    <source>
        <strain evidence="2 3">HHB12029</strain>
    </source>
</reference>
<evidence type="ECO:0000313" key="3">
    <source>
        <dbReference type="Proteomes" id="UP000077266"/>
    </source>
</evidence>
<keyword evidence="1" id="KW-0812">Transmembrane</keyword>
<dbReference type="AlphaFoldDB" id="A0A165CBH8"/>
<keyword evidence="1" id="KW-1133">Transmembrane helix</keyword>
<dbReference type="Proteomes" id="UP000077266">
    <property type="component" value="Unassembled WGS sequence"/>
</dbReference>
<dbReference type="OrthoDB" id="2744793at2759"/>
<feature type="transmembrane region" description="Helical" evidence="1">
    <location>
        <begin position="20"/>
        <end position="45"/>
    </location>
</feature>
<evidence type="ECO:0000256" key="1">
    <source>
        <dbReference type="SAM" id="Phobius"/>
    </source>
</evidence>
<feature type="transmembrane region" description="Helical" evidence="1">
    <location>
        <begin position="114"/>
        <end position="132"/>
    </location>
</feature>
<feature type="transmembrane region" description="Helical" evidence="1">
    <location>
        <begin position="187"/>
        <end position="204"/>
    </location>
</feature>
<gene>
    <name evidence="2" type="ORF">EXIGLDRAFT_843989</name>
</gene>
<dbReference type="InParanoid" id="A0A165CBH8"/>
<feature type="transmembrane region" description="Helical" evidence="1">
    <location>
        <begin position="57"/>
        <end position="78"/>
    </location>
</feature>
<proteinExistence type="predicted"/>
<name>A0A165CBH8_EXIGL</name>